<feature type="compositionally biased region" description="Low complexity" evidence="1">
    <location>
        <begin position="1"/>
        <end position="14"/>
    </location>
</feature>
<feature type="region of interest" description="Disordered" evidence="1">
    <location>
        <begin position="1"/>
        <end position="30"/>
    </location>
</feature>
<feature type="region of interest" description="Disordered" evidence="1">
    <location>
        <begin position="143"/>
        <end position="163"/>
    </location>
</feature>
<organism evidence="2 3">
    <name type="scientific">Muribaculum intestinale</name>
    <dbReference type="NCBI Taxonomy" id="1796646"/>
    <lineage>
        <taxon>Bacteria</taxon>
        <taxon>Pseudomonadati</taxon>
        <taxon>Bacteroidota</taxon>
        <taxon>Bacteroidia</taxon>
        <taxon>Bacteroidales</taxon>
        <taxon>Muribaculaceae</taxon>
        <taxon>Muribaculum</taxon>
    </lineage>
</organism>
<evidence type="ECO:0000313" key="3">
    <source>
        <dbReference type="Proteomes" id="UP000306630"/>
    </source>
</evidence>
<reference evidence="2 3" key="1">
    <citation type="submission" date="2019-04" db="EMBL/GenBank/DDBJ databases">
        <title>Microbes associate with the intestines of laboratory mice.</title>
        <authorList>
            <person name="Navarre W."/>
            <person name="Wong E."/>
            <person name="Huang K."/>
            <person name="Tropini C."/>
            <person name="Ng K."/>
            <person name="Yu B."/>
        </authorList>
    </citation>
    <scope>NUCLEOTIDE SEQUENCE [LARGE SCALE GENOMIC DNA]</scope>
    <source>
        <strain evidence="2 3">NM06_A21</strain>
    </source>
</reference>
<name>A0A4S2FQ78_9BACT</name>
<accession>A0A4S2FQ78</accession>
<proteinExistence type="predicted"/>
<dbReference type="RefSeq" id="WP_123485461.1">
    <property type="nucleotide sequence ID" value="NZ_CAQAWV010000095.1"/>
</dbReference>
<dbReference type="Proteomes" id="UP000306630">
    <property type="component" value="Unassembled WGS sequence"/>
</dbReference>
<sequence length="163" mass="17740">MPTDITTTPGGKTGKSSDTKSKESKSGNQRKTQVIMEFLGGCTPYEADALRSMLSIAAGKSTLETMPQYDRSALNRYLNFGCDKETGDVDGIRAHRQKRALILMKSVSQYVGKEEIIDITTALLTVSSDRQDIQTVLNNLPKLQTTGTNHNAGNTPSNAPMQK</sequence>
<evidence type="ECO:0000313" key="2">
    <source>
        <dbReference type="EMBL" id="TGY71276.1"/>
    </source>
</evidence>
<evidence type="ECO:0000256" key="1">
    <source>
        <dbReference type="SAM" id="MobiDB-lite"/>
    </source>
</evidence>
<comment type="caution">
    <text evidence="2">The sequence shown here is derived from an EMBL/GenBank/DDBJ whole genome shotgun (WGS) entry which is preliminary data.</text>
</comment>
<protein>
    <submittedName>
        <fullName evidence="2">Uncharacterized protein</fullName>
    </submittedName>
</protein>
<dbReference type="AlphaFoldDB" id="A0A4S2FQ78"/>
<gene>
    <name evidence="2" type="ORF">E5333_11585</name>
</gene>
<dbReference type="EMBL" id="SRYD01000051">
    <property type="protein sequence ID" value="TGY71276.1"/>
    <property type="molecule type" value="Genomic_DNA"/>
</dbReference>
<feature type="compositionally biased region" description="Basic and acidic residues" evidence="1">
    <location>
        <begin position="15"/>
        <end position="25"/>
    </location>
</feature>